<feature type="transmembrane region" description="Helical" evidence="2">
    <location>
        <begin position="51"/>
        <end position="74"/>
    </location>
</feature>
<dbReference type="RefSeq" id="WP_071059912.1">
    <property type="nucleotide sequence ID" value="NZ_MAXA01000025.1"/>
</dbReference>
<dbReference type="EMBL" id="MAXA01000025">
    <property type="protein sequence ID" value="OHV43971.1"/>
    <property type="molecule type" value="Genomic_DNA"/>
</dbReference>
<evidence type="ECO:0000256" key="2">
    <source>
        <dbReference type="SAM" id="Phobius"/>
    </source>
</evidence>
<keyword evidence="4" id="KW-1185">Reference proteome</keyword>
<reference evidence="4" key="1">
    <citation type="submission" date="2016-07" db="EMBL/GenBank/DDBJ databases">
        <title>Frankia sp. NRRL B-16219 Genome sequencing.</title>
        <authorList>
            <person name="Ghodhbane-Gtari F."/>
            <person name="Swanson E."/>
            <person name="Gueddou A."/>
            <person name="Louati M."/>
            <person name="Nouioui I."/>
            <person name="Hezbri K."/>
            <person name="Abebe-Akele F."/>
            <person name="Simpson S."/>
            <person name="Morris K."/>
            <person name="Thomas K."/>
            <person name="Gtari M."/>
            <person name="Tisa L.S."/>
        </authorList>
    </citation>
    <scope>NUCLEOTIDE SEQUENCE [LARGE SCALE GENOMIC DNA]</scope>
    <source>
        <strain evidence="4">NRRL B-16219</strain>
    </source>
</reference>
<proteinExistence type="predicted"/>
<feature type="transmembrane region" description="Helical" evidence="2">
    <location>
        <begin position="90"/>
        <end position="110"/>
    </location>
</feature>
<dbReference type="OrthoDB" id="9795736at2"/>
<feature type="compositionally biased region" description="Pro residues" evidence="1">
    <location>
        <begin position="8"/>
        <end position="21"/>
    </location>
</feature>
<organism evidence="3 4">
    <name type="scientific">Parafrankia soli</name>
    <dbReference type="NCBI Taxonomy" id="2599596"/>
    <lineage>
        <taxon>Bacteria</taxon>
        <taxon>Bacillati</taxon>
        <taxon>Actinomycetota</taxon>
        <taxon>Actinomycetes</taxon>
        <taxon>Frankiales</taxon>
        <taxon>Frankiaceae</taxon>
        <taxon>Parafrankia</taxon>
    </lineage>
</organism>
<name>A0A1S1RDY8_9ACTN</name>
<dbReference type="PANTHER" id="PTHR41386">
    <property type="entry name" value="INTEGRAL MEMBRANE PROTEIN-RELATED"/>
    <property type="match status" value="1"/>
</dbReference>
<comment type="caution">
    <text evidence="3">The sequence shown here is derived from an EMBL/GenBank/DDBJ whole genome shotgun (WGS) entry which is preliminary data.</text>
</comment>
<dbReference type="Pfam" id="PF06210">
    <property type="entry name" value="DUF1003"/>
    <property type="match status" value="1"/>
</dbReference>
<protein>
    <recommendedName>
        <fullName evidence="5">DUF1003 domain-containing protein</fullName>
    </recommendedName>
</protein>
<dbReference type="Proteomes" id="UP000179769">
    <property type="component" value="Unassembled WGS sequence"/>
</dbReference>
<keyword evidence="2" id="KW-0812">Transmembrane</keyword>
<accession>A0A1S1RDY8</accession>
<evidence type="ECO:0000313" key="3">
    <source>
        <dbReference type="EMBL" id="OHV43971.1"/>
    </source>
</evidence>
<dbReference type="AlphaFoldDB" id="A0A1S1RDY8"/>
<feature type="region of interest" description="Disordered" evidence="1">
    <location>
        <begin position="1"/>
        <end position="29"/>
    </location>
</feature>
<keyword evidence="2" id="KW-1133">Transmembrane helix</keyword>
<evidence type="ECO:0000256" key="1">
    <source>
        <dbReference type="SAM" id="MobiDB-lite"/>
    </source>
</evidence>
<gene>
    <name evidence="3" type="ORF">BBK14_10285</name>
</gene>
<evidence type="ECO:0000313" key="4">
    <source>
        <dbReference type="Proteomes" id="UP000179769"/>
    </source>
</evidence>
<dbReference type="InterPro" id="IPR010406">
    <property type="entry name" value="DUF1003"/>
</dbReference>
<keyword evidence="2" id="KW-0472">Membrane</keyword>
<dbReference type="PANTHER" id="PTHR41386:SF1">
    <property type="entry name" value="MEMBRANE PROTEIN"/>
    <property type="match status" value="1"/>
</dbReference>
<sequence>MSTLPDQPAAPRPTALPQPPHPRLRPHPRVRNERALAARARTSQDRVSDAITAFAGSMPFVYLHAAWFTIWILLNKGAFGDAAVFDPYPFGLLTMIVSLEAIFLSTFVMISQNRQAAREDIRADLDFETNLRSEVWSVHIGKALGLDAEAIERHAAEVIAESKAMISRGETSSRQVTPPAQSR</sequence>
<evidence type="ECO:0008006" key="5">
    <source>
        <dbReference type="Google" id="ProtNLM"/>
    </source>
</evidence>